<dbReference type="Pfam" id="PF00135">
    <property type="entry name" value="COesterase"/>
    <property type="match status" value="1"/>
</dbReference>
<proteinExistence type="predicted"/>
<evidence type="ECO:0000256" key="1">
    <source>
        <dbReference type="SAM" id="Phobius"/>
    </source>
</evidence>
<name>A0A5K3EF84_MESCO</name>
<evidence type="ECO:0000313" key="3">
    <source>
        <dbReference type="WBParaSite" id="MCU_000079-RA"/>
    </source>
</evidence>
<organism evidence="3">
    <name type="scientific">Mesocestoides corti</name>
    <name type="common">Flatworm</name>
    <dbReference type="NCBI Taxonomy" id="53468"/>
    <lineage>
        <taxon>Eukaryota</taxon>
        <taxon>Metazoa</taxon>
        <taxon>Spiralia</taxon>
        <taxon>Lophotrochozoa</taxon>
        <taxon>Platyhelminthes</taxon>
        <taxon>Cestoda</taxon>
        <taxon>Eucestoda</taxon>
        <taxon>Cyclophyllidea</taxon>
        <taxon>Mesocestoididae</taxon>
        <taxon>Mesocestoides</taxon>
    </lineage>
</organism>
<accession>A0A5K3EF84</accession>
<keyword evidence="1" id="KW-0472">Membrane</keyword>
<keyword evidence="1" id="KW-1133">Transmembrane helix</keyword>
<dbReference type="AlphaFoldDB" id="A0A5K3EF84"/>
<protein>
    <submittedName>
        <fullName evidence="3">COesterase domain-containing protein</fullName>
    </submittedName>
</protein>
<keyword evidence="1" id="KW-0812">Transmembrane</keyword>
<dbReference type="Gene3D" id="3.40.50.1820">
    <property type="entry name" value="alpha/beta hydrolase"/>
    <property type="match status" value="1"/>
</dbReference>
<dbReference type="InterPro" id="IPR029058">
    <property type="entry name" value="AB_hydrolase_fold"/>
</dbReference>
<feature type="transmembrane region" description="Helical" evidence="1">
    <location>
        <begin position="46"/>
        <end position="70"/>
    </location>
</feature>
<dbReference type="SUPFAM" id="SSF53474">
    <property type="entry name" value="alpha/beta-Hydrolases"/>
    <property type="match status" value="1"/>
</dbReference>
<evidence type="ECO:0000259" key="2">
    <source>
        <dbReference type="Pfam" id="PF00135"/>
    </source>
</evidence>
<sequence length="681" mass="76334">MACDRLRVVEYRKLLEPDAFFNFGRPRVGPPGLAVIFRRPLDKAMLFLIALSVIGLLVHAIVAFLFLPAFPKPSQNASNECAILMGSWNSANTLLRFYGVPYAVPPLAKPDDQTVDLLRQYLGVETGKPSLRWEMPRKISGIEACILAHHDRCSFRKSRWTCQFGRINPISSCAQPLPRSKLDLTDTYTLFQQEKCLQMDIATPLYNGVLRPVVVVIAGFQFFTEPLMPPDYRFPAYWPSDDAVLDTDVVWVYLHYRLGISGFFYNLSAQAASTNSSYSVSFENFALHDQLAGLRWIKQHIKQFGGDPNLITVLGAGSGATSGLALLYMQAKGERLFNQAWLSSGTVHWHTKRDSVKSKNIPSEAFLQLVNRYAGLHCTTGTPGTIVKSCSLKELRKKLMGVPIAVFNSMFPGLFSDGSMIGDIFGSNNNTGGQSWLAEDAGSGVIPPPIYWTPRQIKRILAPREKPIKIVFSSMLSELEGWPGMGKSWMDQPDSSQVNRFAKMLHRFRKVAPSSTVQSLKQLLNTAWNEEVMRAKTEDSTAFSHQRRRQEFNLQLMSILRFSCPQSWILTKLAASDGVFYKLLNTEPPDLAEPFAPGPRPVGKGTPPPKRLAFHALDLMILTGKRTGSRDFGLDETPRKRRFRTYKENLKSMFRAFVHGGEINSQCRATVTGTLCFLKCL</sequence>
<reference evidence="3" key="1">
    <citation type="submission" date="2019-11" db="UniProtKB">
        <authorList>
            <consortium name="WormBaseParasite"/>
        </authorList>
    </citation>
    <scope>IDENTIFICATION</scope>
</reference>
<dbReference type="WBParaSite" id="MCU_000079-RA">
    <property type="protein sequence ID" value="MCU_000079-RA"/>
    <property type="gene ID" value="MCU_000079"/>
</dbReference>
<feature type="domain" description="Carboxylesterase type B" evidence="2">
    <location>
        <begin position="157"/>
        <end position="354"/>
    </location>
</feature>
<dbReference type="InterPro" id="IPR002018">
    <property type="entry name" value="CarbesteraseB"/>
</dbReference>
<dbReference type="PANTHER" id="PTHR11559">
    <property type="entry name" value="CARBOXYLESTERASE"/>
    <property type="match status" value="1"/>
</dbReference>
<dbReference type="InterPro" id="IPR050309">
    <property type="entry name" value="Type-B_Carboxylest/Lipase"/>
</dbReference>